<organism evidence="3">
    <name type="scientific">Notodromas monacha</name>
    <dbReference type="NCBI Taxonomy" id="399045"/>
    <lineage>
        <taxon>Eukaryota</taxon>
        <taxon>Metazoa</taxon>
        <taxon>Ecdysozoa</taxon>
        <taxon>Arthropoda</taxon>
        <taxon>Crustacea</taxon>
        <taxon>Oligostraca</taxon>
        <taxon>Ostracoda</taxon>
        <taxon>Podocopa</taxon>
        <taxon>Podocopida</taxon>
        <taxon>Cypridocopina</taxon>
        <taxon>Cypridoidea</taxon>
        <taxon>Cyprididae</taxon>
        <taxon>Notodromas</taxon>
    </lineage>
</organism>
<dbReference type="EMBL" id="OA883999">
    <property type="protein sequence ID" value="CAD7280132.1"/>
    <property type="molecule type" value="Genomic_DNA"/>
</dbReference>
<feature type="compositionally biased region" description="Basic residues" evidence="1">
    <location>
        <begin position="393"/>
        <end position="406"/>
    </location>
</feature>
<feature type="compositionally biased region" description="Low complexity" evidence="1">
    <location>
        <begin position="129"/>
        <end position="138"/>
    </location>
</feature>
<feature type="region of interest" description="Disordered" evidence="1">
    <location>
        <begin position="63"/>
        <end position="193"/>
    </location>
</feature>
<keyword evidence="4" id="KW-1185">Reference proteome</keyword>
<evidence type="ECO:0000259" key="2">
    <source>
        <dbReference type="Pfam" id="PF16059"/>
    </source>
</evidence>
<feature type="compositionally biased region" description="Basic and acidic residues" evidence="1">
    <location>
        <begin position="76"/>
        <end position="94"/>
    </location>
</feature>
<dbReference type="Proteomes" id="UP000678499">
    <property type="component" value="Unassembled WGS sequence"/>
</dbReference>
<dbReference type="Pfam" id="PF16059">
    <property type="entry name" value="MGA_dom"/>
    <property type="match status" value="1"/>
</dbReference>
<protein>
    <recommendedName>
        <fullName evidence="2">MGA conserved domain-containing protein</fullName>
    </recommendedName>
</protein>
<feature type="region of interest" description="Disordered" evidence="1">
    <location>
        <begin position="296"/>
        <end position="315"/>
    </location>
</feature>
<feature type="region of interest" description="Disordered" evidence="1">
    <location>
        <begin position="364"/>
        <end position="406"/>
    </location>
</feature>
<accession>A0A7R9BTA4</accession>
<feature type="compositionally biased region" description="Basic and acidic residues" evidence="1">
    <location>
        <begin position="296"/>
        <end position="308"/>
    </location>
</feature>
<evidence type="ECO:0000313" key="3">
    <source>
        <dbReference type="EMBL" id="CAD7280132.1"/>
    </source>
</evidence>
<dbReference type="AlphaFoldDB" id="A0A7R9BTA4"/>
<evidence type="ECO:0000256" key="1">
    <source>
        <dbReference type="SAM" id="MobiDB-lite"/>
    </source>
</evidence>
<dbReference type="EMBL" id="CAJPEX010001962">
    <property type="protein sequence ID" value="CAG0920284.1"/>
    <property type="molecule type" value="Genomic_DNA"/>
</dbReference>
<sequence>MTRRKCPSCDSFTDSLPEPEDRVIIDGVVECLIFADAEDMECHDRMERCSMCRPKLSPRALLRKHVRRPLRSNSAHSDDEDKKTVEHDDRKPAEEIPVSNVSSTTIPQAKRGRPRGSGKSLGNTKPKINNNNDNSENNFGSKTRRPHSKSLEPSSEVRVSPAKRRGRPPGSKNKVKPPPPPPPVKAATSATSNLVEADMPPIFVYGPVKDRRKQHTGASPIIELSPSRTEFAVSALNPQLMSSYSSSSPSSSLTPRVLSHGKMTRAGRRKFDEKTFAHLHCPKQYDPSFYHRHLDEEQQRQQTQHDEAAGSVSSSSSLPPAACGNSFCQLGCVCEDWGRDVDEIYEQLCGRFECVHGCVCPSASTSTTGGAGMVARPRRRRRWTDKSVGRPPKNGRNHKKREAAGD</sequence>
<name>A0A7R9BTA4_9CRUS</name>
<feature type="domain" description="MGA conserved" evidence="2">
    <location>
        <begin position="322"/>
        <end position="363"/>
    </location>
</feature>
<reference evidence="3" key="1">
    <citation type="submission" date="2020-11" db="EMBL/GenBank/DDBJ databases">
        <authorList>
            <person name="Tran Van P."/>
        </authorList>
    </citation>
    <scope>NUCLEOTIDE SEQUENCE</scope>
</reference>
<feature type="compositionally biased region" description="Low complexity" evidence="1">
    <location>
        <begin position="243"/>
        <end position="252"/>
    </location>
</feature>
<feature type="region of interest" description="Disordered" evidence="1">
    <location>
        <begin position="243"/>
        <end position="263"/>
    </location>
</feature>
<evidence type="ECO:0000313" key="4">
    <source>
        <dbReference type="Proteomes" id="UP000678499"/>
    </source>
</evidence>
<gene>
    <name evidence="3" type="ORF">NMOB1V02_LOCUS7795</name>
</gene>
<dbReference type="InterPro" id="IPR032060">
    <property type="entry name" value="MGA_dom"/>
</dbReference>
<proteinExistence type="predicted"/>